<feature type="compositionally biased region" description="Basic residues" evidence="1">
    <location>
        <begin position="21"/>
        <end position="31"/>
    </location>
</feature>
<evidence type="ECO:0000313" key="2">
    <source>
        <dbReference type="EMBL" id="KAJ3032764.1"/>
    </source>
</evidence>
<dbReference type="EMBL" id="JADGJD010002400">
    <property type="protein sequence ID" value="KAJ3032764.1"/>
    <property type="molecule type" value="Genomic_DNA"/>
</dbReference>
<dbReference type="Proteomes" id="UP001212841">
    <property type="component" value="Unassembled WGS sequence"/>
</dbReference>
<feature type="compositionally biased region" description="Low complexity" evidence="1">
    <location>
        <begin position="39"/>
        <end position="58"/>
    </location>
</feature>
<dbReference type="AlphaFoldDB" id="A0AAD5S2S2"/>
<feature type="region of interest" description="Disordered" evidence="1">
    <location>
        <begin position="324"/>
        <end position="343"/>
    </location>
</feature>
<feature type="region of interest" description="Disordered" evidence="1">
    <location>
        <begin position="350"/>
        <end position="382"/>
    </location>
</feature>
<reference evidence="2" key="1">
    <citation type="submission" date="2020-05" db="EMBL/GenBank/DDBJ databases">
        <title>Phylogenomic resolution of chytrid fungi.</title>
        <authorList>
            <person name="Stajich J.E."/>
            <person name="Amses K."/>
            <person name="Simmons R."/>
            <person name="Seto K."/>
            <person name="Myers J."/>
            <person name="Bonds A."/>
            <person name="Quandt C.A."/>
            <person name="Barry K."/>
            <person name="Liu P."/>
            <person name="Grigoriev I."/>
            <person name="Longcore J.E."/>
            <person name="James T.Y."/>
        </authorList>
    </citation>
    <scope>NUCLEOTIDE SEQUENCE</scope>
    <source>
        <strain evidence="2">JEL0318</strain>
    </source>
</reference>
<sequence>MSSGDELLLESRWRQYSNKNMNKKLKTNHRRSWIEYTPSSSSDASDASDGSKSSTSSSEAEDDSTPQTSNGKVNVTENGKSEQDDASPILPSDTVLDTTQPSLKNKVQWIALSHGGLLLTPLRVRVLLSKWNADVKEVGYTPNRISELLGMLYFLMCLDYSAKARIVYVHCLPSMVEEVRGLLPFGDEGHVFFNRLKRTITTDIRLHFSLYSQSSKQYPRLLVQSYQIFLAGLLKSFLPATLLATRTLHDFQDSETEESFGAEFCKIVKGGVQLPHEDLTLRGKGGRGWIFSWGVMGRVPPSGLQRGGGFSSKVVAKKLVGGDGDDRVRKRSYEEGEEEEEWGTSCKRVKVEGRDEGGLGDGRSAEMVDRSDASPGAASERTMSLVNESNMTKALLANGL</sequence>
<organism evidence="2 3">
    <name type="scientific">Rhizophlyctis rosea</name>
    <dbReference type="NCBI Taxonomy" id="64517"/>
    <lineage>
        <taxon>Eukaryota</taxon>
        <taxon>Fungi</taxon>
        <taxon>Fungi incertae sedis</taxon>
        <taxon>Chytridiomycota</taxon>
        <taxon>Chytridiomycota incertae sedis</taxon>
        <taxon>Chytridiomycetes</taxon>
        <taxon>Rhizophlyctidales</taxon>
        <taxon>Rhizophlyctidaceae</taxon>
        <taxon>Rhizophlyctis</taxon>
    </lineage>
</organism>
<feature type="compositionally biased region" description="Basic and acidic residues" evidence="1">
    <location>
        <begin position="324"/>
        <end position="334"/>
    </location>
</feature>
<evidence type="ECO:0000313" key="3">
    <source>
        <dbReference type="Proteomes" id="UP001212841"/>
    </source>
</evidence>
<feature type="compositionally biased region" description="Basic and acidic residues" evidence="1">
    <location>
        <begin position="350"/>
        <end position="372"/>
    </location>
</feature>
<accession>A0AAD5S2S2</accession>
<protein>
    <submittedName>
        <fullName evidence="2">Uncharacterized protein</fullName>
    </submittedName>
</protein>
<name>A0AAD5S2S2_9FUNG</name>
<proteinExistence type="predicted"/>
<evidence type="ECO:0000256" key="1">
    <source>
        <dbReference type="SAM" id="MobiDB-lite"/>
    </source>
</evidence>
<gene>
    <name evidence="2" type="ORF">HK097_005120</name>
</gene>
<feature type="compositionally biased region" description="Polar residues" evidence="1">
    <location>
        <begin position="65"/>
        <end position="78"/>
    </location>
</feature>
<comment type="caution">
    <text evidence="2">The sequence shown here is derived from an EMBL/GenBank/DDBJ whole genome shotgun (WGS) entry which is preliminary data.</text>
</comment>
<keyword evidence="3" id="KW-1185">Reference proteome</keyword>
<feature type="region of interest" description="Disordered" evidence="1">
    <location>
        <begin position="19"/>
        <end position="97"/>
    </location>
</feature>